<accession>A0A9P6IRG4</accession>
<evidence type="ECO:0000313" key="2">
    <source>
        <dbReference type="Proteomes" id="UP000738359"/>
    </source>
</evidence>
<reference evidence="1" key="1">
    <citation type="journal article" date="2020" name="Fungal Divers.">
        <title>Resolving the Mortierellaceae phylogeny through synthesis of multi-gene phylogenetics and phylogenomics.</title>
        <authorList>
            <person name="Vandepol N."/>
            <person name="Liber J."/>
            <person name="Desiro A."/>
            <person name="Na H."/>
            <person name="Kennedy M."/>
            <person name="Barry K."/>
            <person name="Grigoriev I.V."/>
            <person name="Miller A.N."/>
            <person name="O'Donnell K."/>
            <person name="Stajich J.E."/>
            <person name="Bonito G."/>
        </authorList>
    </citation>
    <scope>NUCLEOTIDE SEQUENCE</scope>
    <source>
        <strain evidence="1">CK1249</strain>
    </source>
</reference>
<dbReference type="Proteomes" id="UP000738359">
    <property type="component" value="Unassembled WGS sequence"/>
</dbReference>
<dbReference type="EMBL" id="JAAAHY010002858">
    <property type="protein sequence ID" value="KAF9943818.1"/>
    <property type="molecule type" value="Genomic_DNA"/>
</dbReference>
<organism evidence="1 2">
    <name type="scientific">Mortierella alpina</name>
    <name type="common">Oleaginous fungus</name>
    <name type="synonym">Mortierella renispora</name>
    <dbReference type="NCBI Taxonomy" id="64518"/>
    <lineage>
        <taxon>Eukaryota</taxon>
        <taxon>Fungi</taxon>
        <taxon>Fungi incertae sedis</taxon>
        <taxon>Mucoromycota</taxon>
        <taxon>Mortierellomycotina</taxon>
        <taxon>Mortierellomycetes</taxon>
        <taxon>Mortierellales</taxon>
        <taxon>Mortierellaceae</taxon>
        <taxon>Mortierella</taxon>
    </lineage>
</organism>
<feature type="non-terminal residue" evidence="1">
    <location>
        <position position="52"/>
    </location>
</feature>
<name>A0A9P6IRG4_MORAP</name>
<sequence length="52" mass="5917">MSNHPNEHELFTLHALAEQAQTPNAEIHSIMHHLQSNMEAVNILQQQIGSFQ</sequence>
<gene>
    <name evidence="1" type="ORF">BGZ70_005383</name>
</gene>
<comment type="caution">
    <text evidence="1">The sequence shown here is derived from an EMBL/GenBank/DDBJ whole genome shotgun (WGS) entry which is preliminary data.</text>
</comment>
<proteinExistence type="predicted"/>
<dbReference type="OrthoDB" id="2447926at2759"/>
<dbReference type="AlphaFoldDB" id="A0A9P6IRG4"/>
<protein>
    <submittedName>
        <fullName evidence="1">Uncharacterized protein</fullName>
    </submittedName>
</protein>
<keyword evidence="2" id="KW-1185">Reference proteome</keyword>
<evidence type="ECO:0000313" key="1">
    <source>
        <dbReference type="EMBL" id="KAF9943818.1"/>
    </source>
</evidence>